<name>G2Z989_LISIP</name>
<dbReference type="eggNOG" id="ENOG5033EBX">
    <property type="taxonomic scope" value="Bacteria"/>
</dbReference>
<evidence type="ECO:0000256" key="1">
    <source>
        <dbReference type="SAM" id="Phobius"/>
    </source>
</evidence>
<accession>G2Z989</accession>
<evidence type="ECO:0000313" key="2">
    <source>
        <dbReference type="EMBL" id="CBW87181.1"/>
    </source>
</evidence>
<gene>
    <name evidence="2" type="ordered locus">LIV_2679</name>
</gene>
<organism evidence="2 3">
    <name type="scientific">Listeria ivanovii (strain ATCC BAA-678 / PAM 55)</name>
    <dbReference type="NCBI Taxonomy" id="881621"/>
    <lineage>
        <taxon>Bacteria</taxon>
        <taxon>Bacillati</taxon>
        <taxon>Bacillota</taxon>
        <taxon>Bacilli</taxon>
        <taxon>Bacillales</taxon>
        <taxon>Listeriaceae</taxon>
        <taxon>Listeria</taxon>
    </lineage>
</organism>
<reference evidence="2 3" key="1">
    <citation type="journal article" date="2011" name="J. Bacteriol.">
        <title>Complete genome sequence of the animal pathogen Listeria ivanovii, which provides insights into host specificities and evolution of the genus Listeria.</title>
        <authorList>
            <person name="Buchrieser C."/>
            <person name="Rusniok C."/>
            <person name="Garrido P."/>
            <person name="Hain T."/>
            <person name="Scortti M."/>
            <person name="Lampidis R."/>
            <person name="Karst U."/>
            <person name="Chakraborty T."/>
            <person name="Cossart P."/>
            <person name="Kreft J."/>
            <person name="Vazquez-Boland J.A."/>
            <person name="Goebel W."/>
            <person name="Glaser P."/>
        </authorList>
    </citation>
    <scope>NUCLEOTIDE SEQUENCE [LARGE SCALE GENOMIC DNA]</scope>
    <source>
        <strain evidence="3">ATCC BAA-678 / PAM 55</strain>
    </source>
</reference>
<keyword evidence="1" id="KW-1133">Transmembrane helix</keyword>
<dbReference type="EMBL" id="FR687253">
    <property type="protein sequence ID" value="CBW87181.1"/>
    <property type="molecule type" value="Genomic_DNA"/>
</dbReference>
<dbReference type="AlphaFoldDB" id="G2Z989"/>
<feature type="transmembrane region" description="Helical" evidence="1">
    <location>
        <begin position="42"/>
        <end position="69"/>
    </location>
</feature>
<protein>
    <submittedName>
        <fullName evidence="2">Uncharacterized protein</fullName>
    </submittedName>
</protein>
<dbReference type="GeneID" id="70047455"/>
<keyword evidence="1" id="KW-0472">Membrane</keyword>
<dbReference type="HOGENOM" id="CLU_198250_0_0_9"/>
<feature type="transmembrane region" description="Helical" evidence="1">
    <location>
        <begin position="6"/>
        <end position="30"/>
    </location>
</feature>
<sequence>MNFKYFMLNGIIGLILVFLIQSLQFIRVLAIKSGFMDGSPDYNLLTTHLVIVPIVFFIISLIFLLLWLYKDLEINKG</sequence>
<keyword evidence="1" id="KW-0812">Transmembrane</keyword>
<proteinExistence type="predicted"/>
<dbReference type="Proteomes" id="UP000001286">
    <property type="component" value="Chromosome"/>
</dbReference>
<dbReference type="RefSeq" id="WP_014093932.1">
    <property type="nucleotide sequence ID" value="NC_016011.1"/>
</dbReference>
<evidence type="ECO:0000313" key="3">
    <source>
        <dbReference type="Proteomes" id="UP000001286"/>
    </source>
</evidence>
<dbReference type="KEGG" id="liv:LIV_2679"/>